<sequence length="332" mass="36747">MGRTTAHPPASRQVGLENHRRRCSACGGPAPADYRARRNVVTLEAVVALKVQVRVCHRKGCPLYLKPVRAEEEGRWALPDHEFGLDVIALIGALRYHEHRSVPEIHAVLRARGVSISERSVTNQLDRYDELLALRMTDSRRLQQVTRQQGRVVLAMDGLQPEVGHEVLWVVRDCLSGEVLAARSLLGSGEAELAPLLQEVKAALTVPIAGVVSDGQRSIRNAVASALPGVPHQLCHFHYLREAARPLYEADRHAKKLLKSHVRGVRVIERAVEGRQDAQSQAVRGYCAAVRSALTDDRRPPLKPSGLELHRRLRAVEASLRRAEKGGRAPED</sequence>
<organism evidence="1 2">
    <name type="scientific">Myxococcus xanthus</name>
    <dbReference type="NCBI Taxonomy" id="34"/>
    <lineage>
        <taxon>Bacteria</taxon>
        <taxon>Pseudomonadati</taxon>
        <taxon>Myxococcota</taxon>
        <taxon>Myxococcia</taxon>
        <taxon>Myxococcales</taxon>
        <taxon>Cystobacterineae</taxon>
        <taxon>Myxococcaceae</taxon>
        <taxon>Myxococcus</taxon>
    </lineage>
</organism>
<protein>
    <submittedName>
        <fullName evidence="1">Transposase</fullName>
    </submittedName>
</protein>
<dbReference type="AlphaFoldDB" id="A0AAE6FVU6"/>
<dbReference type="Proteomes" id="UP000320179">
    <property type="component" value="Chromosome"/>
</dbReference>
<reference evidence="1 2" key="1">
    <citation type="journal article" date="2019" name="Science">
        <title>Social genes are selection hotspots in kin groups of a soil microbe.</title>
        <authorList>
            <person name="Wielgoss S."/>
            <person name="Wolfensberger R."/>
            <person name="Sun L."/>
            <person name="Fiegna F."/>
            <person name="Velicer G.J."/>
        </authorList>
    </citation>
    <scope>NUCLEOTIDE SEQUENCE [LARGE SCALE GENOMIC DNA]</scope>
    <source>
        <strain evidence="1 2">MC3.5.9c15</strain>
    </source>
</reference>
<gene>
    <name evidence="1" type="ORF">BHS09_02380</name>
</gene>
<evidence type="ECO:0000313" key="1">
    <source>
        <dbReference type="EMBL" id="QDE65941.1"/>
    </source>
</evidence>
<accession>A0AAE6FVU6</accession>
<name>A0AAE6FVU6_MYXXA</name>
<evidence type="ECO:0000313" key="2">
    <source>
        <dbReference type="Proteomes" id="UP000320179"/>
    </source>
</evidence>
<dbReference type="EMBL" id="CP017174">
    <property type="protein sequence ID" value="QDE65941.1"/>
    <property type="molecule type" value="Genomic_DNA"/>
</dbReference>
<proteinExistence type="predicted"/>